<dbReference type="InterPro" id="IPR014756">
    <property type="entry name" value="Ig_E-set"/>
</dbReference>
<dbReference type="Gene3D" id="2.60.40.10">
    <property type="entry name" value="Immunoglobulins"/>
    <property type="match status" value="5"/>
</dbReference>
<reference evidence="8 9" key="1">
    <citation type="submission" date="2020-04" db="EMBL/GenBank/DDBJ databases">
        <title>Genome sequencing of novel species.</title>
        <authorList>
            <person name="Heo J."/>
            <person name="Kim S.-J."/>
            <person name="Kim J.-S."/>
            <person name="Hong S.-B."/>
            <person name="Kwon S.-W."/>
        </authorList>
    </citation>
    <scope>NUCLEOTIDE SEQUENCE [LARGE SCALE GENOMIC DNA]</scope>
    <source>
        <strain evidence="8 9">MFER-1</strain>
    </source>
</reference>
<dbReference type="CDD" id="cd00063">
    <property type="entry name" value="FN3"/>
    <property type="match status" value="4"/>
</dbReference>
<dbReference type="InterPro" id="IPR036116">
    <property type="entry name" value="FN3_sf"/>
</dbReference>
<evidence type="ECO:0000256" key="3">
    <source>
        <dbReference type="ARBA" id="ARBA00023277"/>
    </source>
</evidence>
<evidence type="ECO:0000313" key="8">
    <source>
        <dbReference type="EMBL" id="QJD86366.1"/>
    </source>
</evidence>
<dbReference type="SMART" id="SM00060">
    <property type="entry name" value="FN3"/>
    <property type="match status" value="4"/>
</dbReference>
<dbReference type="Pfam" id="PF00041">
    <property type="entry name" value="fn3"/>
    <property type="match status" value="3"/>
</dbReference>
<evidence type="ECO:0000259" key="7">
    <source>
        <dbReference type="PROSITE" id="PS50853"/>
    </source>
</evidence>
<feature type="signal peptide" evidence="6">
    <location>
        <begin position="1"/>
        <end position="22"/>
    </location>
</feature>
<dbReference type="InterPro" id="IPR004197">
    <property type="entry name" value="Cellulase_Ig-like"/>
</dbReference>
<dbReference type="InterPro" id="IPR003961">
    <property type="entry name" value="FN3_dom"/>
</dbReference>
<dbReference type="EMBL" id="CP051680">
    <property type="protein sequence ID" value="QJD86366.1"/>
    <property type="molecule type" value="Genomic_DNA"/>
</dbReference>
<keyword evidence="3" id="KW-0119">Carbohydrate metabolism</keyword>
<accession>A0A7Z2VN46</accession>
<protein>
    <recommendedName>
        <fullName evidence="7">Fibronectin type-III domain-containing protein</fullName>
    </recommendedName>
</protein>
<feature type="chain" id="PRO_5039609285" description="Fibronectin type-III domain-containing protein" evidence="6">
    <location>
        <begin position="23"/>
        <end position="1295"/>
    </location>
</feature>
<keyword evidence="9" id="KW-1185">Reference proteome</keyword>
<evidence type="ECO:0000256" key="1">
    <source>
        <dbReference type="ARBA" id="ARBA00007072"/>
    </source>
</evidence>
<comment type="similarity">
    <text evidence="1">Belongs to the glycosyl hydrolase 9 (cellulase E) family.</text>
</comment>
<dbReference type="Pfam" id="PF02927">
    <property type="entry name" value="CelD_N"/>
    <property type="match status" value="1"/>
</dbReference>
<sequence length="1295" mass="139296">MTIRRNIWLVLLCITMCVGSWPAPKADAAIPGATVQKYIMVDQFGYRPNDDKVAVLVDPQVGYNASDSYTPGSTLQVRRASDDEVVFTGAPQIWNQGATQEKSGDKGWWFDFTSVTTEGDYYIYDVEGNFKSYEFKIATDVYKDVLKAAIKTFYYQRIGTPHLAEHAGAAFADGPAFVGPHQDKQARNVFDRNNPATERDLSGGWMDAGDFNKYPTFTAQPINELLSAYEQKPDIFTDDYNIPESGNGIPDVLDEVIWELDWLKKMQESDGGVLMKMGVPGDGKIGEFNNPPSTSTIYRYYLPKSSASTIVTALNFAHAANTLQNFPTLQSYATDLKERAIKAFNWYQTNPKTENADHYEIEAGDADMPLAQQAQVATVAAAYLFALTGDQTYHTYFKNNYTTTWPMSDAYWGLYYGEQADGVMFYTTLPNADPAVKAHILERRDLHDFDQGFADNDDLYRSFVPDFSYHWGSLQVRARSGASSYDFVQYDINPQKRANFDKKAQNVLHYFHGVNPLGLTYLTNMEEYGAENPIKQIYHEWFSHGSQWNNAPPGFVPGGPSEEYSGTEFPPRDQPAQKMYKDWNGTDDPWHNDKAWEITENGIYYQAAYVKLLAKFVTAPPAPTEPPGVPVGVAAAAAGTTAIKVNWTKPTGATGYDIEVDGIAQNNGPSVAFEHTGLAPGSTHSYRVRAKNNLGTSEWSAPVTAVTEVPPLPPEAPIGLNATATSSFDIAVNWDASARATSYDIEVDGTIVANGALTSYAHTGIASTSSHSYRVRATNSGGTSEWSAAVTATTPQAPPTSVIDVSHNGTQGYTFGQSSDQVTRYETFVASPYPVLTGIEVKIRKGGSPGNVTVQLYATTDNKPTGSALASATIAAGSVTEDYQVVSAALKYNGLQSGKKYAIVLGQTNPGVGGSYEWLAGTDAISNFEFGKYTGSSYVDESHIGDGWTKLHVAQSSDPQPQPPAVPVGVTASATSNSTITLSWAAATGATGYEVEIDGSSAYVATANTSYVQGGLAAGTSHTYKVRAKNSSGTSGWSASVTATTTQPQPQPQPPAVPTGVTASATSNSSITLSWAAATGATGYEVEIDGSSAYVGMSNTSYVHGGLAAGTSHTYKVRAKNGSGTSGWSASVTATTGQASSTVIDISHNGTDGYTFGEKQDQIKRWQTFAANANSNLSKVELKLRKFNKASNLIVSLYATQNNKPTGSALATATVKSSSISEDFAVVSVPLAYSGLTNGTVYAIVLGQSTNSDFSNYEWCTSEVNASLKYGKYSGGKWIDESGIGDGWLKAYVGQ</sequence>
<keyword evidence="4" id="KW-0624">Polysaccharide degradation</keyword>
<feature type="domain" description="Fibronectin type-III" evidence="7">
    <location>
        <begin position="626"/>
        <end position="710"/>
    </location>
</feature>
<evidence type="ECO:0000256" key="6">
    <source>
        <dbReference type="SAM" id="SignalP"/>
    </source>
</evidence>
<dbReference type="RefSeq" id="WP_169282615.1">
    <property type="nucleotide sequence ID" value="NZ_CP051680.1"/>
</dbReference>
<feature type="region of interest" description="Disordered" evidence="5">
    <location>
        <begin position="1028"/>
        <end position="1064"/>
    </location>
</feature>
<dbReference type="GO" id="GO:0008810">
    <property type="term" value="F:cellulase activity"/>
    <property type="evidence" value="ECO:0007669"/>
    <property type="project" value="InterPro"/>
</dbReference>
<name>A0A7Z2VN46_9BACL</name>
<dbReference type="PANTHER" id="PTHR13817:SF73">
    <property type="entry name" value="FIBRONECTIN TYPE-III DOMAIN-CONTAINING PROTEIN"/>
    <property type="match status" value="1"/>
</dbReference>
<dbReference type="CDD" id="cd02850">
    <property type="entry name" value="E_set_Cellulase_N"/>
    <property type="match status" value="1"/>
</dbReference>
<evidence type="ECO:0000256" key="4">
    <source>
        <dbReference type="ARBA" id="ARBA00023326"/>
    </source>
</evidence>
<dbReference type="InterPro" id="IPR008928">
    <property type="entry name" value="6-hairpin_glycosidase_sf"/>
</dbReference>
<evidence type="ECO:0000313" key="9">
    <source>
        <dbReference type="Proteomes" id="UP000502248"/>
    </source>
</evidence>
<gene>
    <name evidence="8" type="ORF">HH215_26510</name>
</gene>
<proteinExistence type="inferred from homology"/>
<dbReference type="PANTHER" id="PTHR13817">
    <property type="entry name" value="TITIN"/>
    <property type="match status" value="1"/>
</dbReference>
<feature type="domain" description="Fibronectin type-III" evidence="7">
    <location>
        <begin position="1057"/>
        <end position="1139"/>
    </location>
</feature>
<dbReference type="Proteomes" id="UP000502248">
    <property type="component" value="Chromosome"/>
</dbReference>
<dbReference type="PROSITE" id="PS50853">
    <property type="entry name" value="FN3"/>
    <property type="match status" value="4"/>
</dbReference>
<dbReference type="Pfam" id="PF00759">
    <property type="entry name" value="Glyco_hydro_9"/>
    <property type="match status" value="1"/>
</dbReference>
<feature type="domain" description="Fibronectin type-III" evidence="7">
    <location>
        <begin position="713"/>
        <end position="797"/>
    </location>
</feature>
<dbReference type="InterPro" id="IPR012341">
    <property type="entry name" value="6hp_glycosidase-like_sf"/>
</dbReference>
<dbReference type="InterPro" id="IPR013783">
    <property type="entry name" value="Ig-like_fold"/>
</dbReference>
<dbReference type="SUPFAM" id="SSF48208">
    <property type="entry name" value="Six-hairpin glycosidases"/>
    <property type="match status" value="1"/>
</dbReference>
<dbReference type="SUPFAM" id="SSF49265">
    <property type="entry name" value="Fibronectin type III"/>
    <property type="match status" value="2"/>
</dbReference>
<organism evidence="8 9">
    <name type="scientific">Cohnella herbarum</name>
    <dbReference type="NCBI Taxonomy" id="2728023"/>
    <lineage>
        <taxon>Bacteria</taxon>
        <taxon>Bacillati</taxon>
        <taxon>Bacillota</taxon>
        <taxon>Bacilli</taxon>
        <taxon>Bacillales</taxon>
        <taxon>Paenibacillaceae</taxon>
        <taxon>Cohnella</taxon>
    </lineage>
</organism>
<dbReference type="SUPFAM" id="SSF81296">
    <property type="entry name" value="E set domains"/>
    <property type="match status" value="1"/>
</dbReference>
<dbReference type="Gene3D" id="1.50.10.10">
    <property type="match status" value="1"/>
</dbReference>
<dbReference type="InterPro" id="IPR001701">
    <property type="entry name" value="Glyco_hydro_9"/>
</dbReference>
<keyword evidence="2" id="KW-0677">Repeat</keyword>
<dbReference type="InterPro" id="IPR050964">
    <property type="entry name" value="Striated_Muscle_Regulatory"/>
</dbReference>
<dbReference type="GO" id="GO:0000272">
    <property type="term" value="P:polysaccharide catabolic process"/>
    <property type="evidence" value="ECO:0007669"/>
    <property type="project" value="UniProtKB-KW"/>
</dbReference>
<evidence type="ECO:0000256" key="2">
    <source>
        <dbReference type="ARBA" id="ARBA00022737"/>
    </source>
</evidence>
<dbReference type="KEGG" id="cheb:HH215_26510"/>
<feature type="compositionally biased region" description="Polar residues" evidence="5">
    <location>
        <begin position="1029"/>
        <end position="1040"/>
    </location>
</feature>
<keyword evidence="6" id="KW-0732">Signal</keyword>
<evidence type="ECO:0000256" key="5">
    <source>
        <dbReference type="SAM" id="MobiDB-lite"/>
    </source>
</evidence>
<feature type="domain" description="Fibronectin type-III" evidence="7">
    <location>
        <begin position="966"/>
        <end position="1048"/>
    </location>
</feature>